<dbReference type="SUPFAM" id="SSF52540">
    <property type="entry name" value="P-loop containing nucleoside triphosphate hydrolases"/>
    <property type="match status" value="1"/>
</dbReference>
<evidence type="ECO:0000313" key="4">
    <source>
        <dbReference type="EMBL" id="SDP63129.1"/>
    </source>
</evidence>
<dbReference type="CDD" id="cd18808">
    <property type="entry name" value="SF1_C_Upf1"/>
    <property type="match status" value="1"/>
</dbReference>
<keyword evidence="4" id="KW-0347">Helicase</keyword>
<dbReference type="InterPro" id="IPR027417">
    <property type="entry name" value="P-loop_NTPase"/>
</dbReference>
<keyword evidence="4" id="KW-0547">Nucleotide-binding</keyword>
<dbReference type="InterPro" id="IPR047187">
    <property type="entry name" value="SF1_C_Upf1"/>
</dbReference>
<evidence type="ECO:0000313" key="5">
    <source>
        <dbReference type="Proteomes" id="UP000182412"/>
    </source>
</evidence>
<accession>A0A1H0UAD6</accession>
<dbReference type="Gene3D" id="3.40.960.10">
    <property type="entry name" value="VSR Endonuclease"/>
    <property type="match status" value="1"/>
</dbReference>
<dbReference type="InterPro" id="IPR024402">
    <property type="entry name" value="DUF2726"/>
</dbReference>
<dbReference type="Pfam" id="PF13086">
    <property type="entry name" value="AAA_11"/>
    <property type="match status" value="2"/>
</dbReference>
<evidence type="ECO:0000259" key="1">
    <source>
        <dbReference type="Pfam" id="PF10881"/>
    </source>
</evidence>
<dbReference type="Gene3D" id="3.40.50.300">
    <property type="entry name" value="P-loop containing nucleotide triphosphate hydrolases"/>
    <property type="match status" value="2"/>
</dbReference>
<dbReference type="InterPro" id="IPR045055">
    <property type="entry name" value="DNA2/NAM7-like"/>
</dbReference>
<proteinExistence type="predicted"/>
<feature type="domain" description="DNA2/NAM7 helicase helicase" evidence="2">
    <location>
        <begin position="124"/>
        <end position="286"/>
    </location>
</feature>
<dbReference type="InterPro" id="IPR041677">
    <property type="entry name" value="DNA2/NAM7_AAA_11"/>
</dbReference>
<feature type="domain" description="DNA2/NAM7 helicase helicase" evidence="2">
    <location>
        <begin position="343"/>
        <end position="478"/>
    </location>
</feature>
<dbReference type="PANTHER" id="PTHR10887">
    <property type="entry name" value="DNA2/NAM7 HELICASE FAMILY"/>
    <property type="match status" value="1"/>
</dbReference>
<dbReference type="Pfam" id="PF10881">
    <property type="entry name" value="DUF2726"/>
    <property type="match status" value="1"/>
</dbReference>
<dbReference type="EMBL" id="FNJQ01000030">
    <property type="protein sequence ID" value="SDP63129.1"/>
    <property type="molecule type" value="Genomic_DNA"/>
</dbReference>
<reference evidence="4 5" key="1">
    <citation type="submission" date="2016-10" db="EMBL/GenBank/DDBJ databases">
        <authorList>
            <person name="de Groot N.N."/>
        </authorList>
    </citation>
    <scope>NUCLEOTIDE SEQUENCE [LARGE SCALE GENOMIC DNA]</scope>
    <source>
        <strain evidence="4 5">S137</strain>
    </source>
</reference>
<dbReference type="Pfam" id="PF13087">
    <property type="entry name" value="AAA_12"/>
    <property type="match status" value="1"/>
</dbReference>
<name>A0A1H0UAD6_SELRU</name>
<evidence type="ECO:0000259" key="2">
    <source>
        <dbReference type="Pfam" id="PF13086"/>
    </source>
</evidence>
<keyword evidence="4" id="KW-0378">Hydrolase</keyword>
<dbReference type="GO" id="GO:0004386">
    <property type="term" value="F:helicase activity"/>
    <property type="evidence" value="ECO:0007669"/>
    <property type="project" value="UniProtKB-KW"/>
</dbReference>
<dbReference type="Proteomes" id="UP000182412">
    <property type="component" value="Unassembled WGS sequence"/>
</dbReference>
<organism evidence="4 5">
    <name type="scientific">Selenomonas ruminantium</name>
    <dbReference type="NCBI Taxonomy" id="971"/>
    <lineage>
        <taxon>Bacteria</taxon>
        <taxon>Bacillati</taxon>
        <taxon>Bacillota</taxon>
        <taxon>Negativicutes</taxon>
        <taxon>Selenomonadales</taxon>
        <taxon>Selenomonadaceae</taxon>
        <taxon>Selenomonas</taxon>
    </lineage>
</organism>
<feature type="domain" description="DUF2726" evidence="1">
    <location>
        <begin position="721"/>
        <end position="841"/>
    </location>
</feature>
<feature type="domain" description="DNA2/NAM7 helicase-like C-terminal" evidence="3">
    <location>
        <begin position="503"/>
        <end position="663"/>
    </location>
</feature>
<sequence length="847" mass="97621">MDLNNVSIIIDGIDKTRMITACDKRGGFYYIKFINNDKIYKYSIKTNRVRIFSNNVKDDNVFTYLKKIAELNPLKDKNDGNLLLKKYKSIRYVLEGSVLKSYLNTSINAAINITSDDYIFPFGANNSQIEAVKNAFKYQVSIIEGPPGTGKTQTILNIIANIIKQGKTVQVVSYNNSAIDNVYDKLKCNNMNFMAAVLGKKDNKEFFVNSQNGKYPTEILDWHYVGDISALKKSVNHKIVELREIFSAQVELAKIELDLKSLQTERKYFESYLNDNSIEIKKFSSILPLSSKRILRLLDEYQSFDGNKKWKYVLFCSFCALKYGVMSLNFWKQNVQSVIASLQNKFYEMRKKELEKRKEKLVHFLDTRESDLLQKMCDESLDILKETVWHKYAGKKERTVFSAGELQSKAGDFLNEYPIVLSTTFSALSCLGTDTMYDYVIMDEASQVDVVTGALSLFHAKNAVIVGDSKQLPNVVDSSMKKETEKIFQEALVKECFRYTHSFLQSVKMQLSPERCVLLKEHYRCHPRIIEFCNKKFYHDELAIMTQDDGEDNVLKVIMTREGNHCRGRYNQREIDVILNDILYNEPVIEGVGIISPYRNQVDAMQKQINNVEIDTVHKFQGREKDFIIISTVDNQITDFVDNANMLNVAVSRAKKRLCLVTNGNKHNKNGNINDLISYIRYNNFEVSESKISSIFDCLYSQYTKQRQELLKKHKDISEYPSECIMYDALLEILSKDEFSSLEVVCHLPMNMLISDFDLLNDKEIKYATNPLTHIDFVIVNKLSKLPVLLIEVDGVAYHQEGSKQAERDKLKNSILAKYQLPFIRLKTNGSEEKERIAQMLKRGEPA</sequence>
<dbReference type="RefSeq" id="WP_074573126.1">
    <property type="nucleotide sequence ID" value="NZ_FNJQ01000030.1"/>
</dbReference>
<dbReference type="OrthoDB" id="9757917at2"/>
<dbReference type="AlphaFoldDB" id="A0A1H0UAD6"/>
<keyword evidence="4" id="KW-0067">ATP-binding</keyword>
<protein>
    <submittedName>
        <fullName evidence="4">Superfamily I DNA and/or RNA helicase</fullName>
    </submittedName>
</protein>
<gene>
    <name evidence="4" type="ORF">SAMN05216366_13029</name>
</gene>
<evidence type="ECO:0000259" key="3">
    <source>
        <dbReference type="Pfam" id="PF13087"/>
    </source>
</evidence>
<dbReference type="PANTHER" id="PTHR10887:SF530">
    <property type="entry name" value="SUPERFAMILY I DNA HELICASES"/>
    <property type="match status" value="1"/>
</dbReference>
<dbReference type="InterPro" id="IPR041679">
    <property type="entry name" value="DNA2/NAM7-like_C"/>
</dbReference>